<dbReference type="InterPro" id="IPR002575">
    <property type="entry name" value="Aminoglycoside_PTrfase"/>
</dbReference>
<dbReference type="Proteomes" id="UP000633619">
    <property type="component" value="Unassembled WGS sequence"/>
</dbReference>
<dbReference type="EMBL" id="JAECVW010000002">
    <property type="protein sequence ID" value="MBH8594545.1"/>
    <property type="molecule type" value="Genomic_DNA"/>
</dbReference>
<evidence type="ECO:0000259" key="1">
    <source>
        <dbReference type="Pfam" id="PF01636"/>
    </source>
</evidence>
<evidence type="ECO:0000313" key="2">
    <source>
        <dbReference type="EMBL" id="MBH8594545.1"/>
    </source>
</evidence>
<sequence length="368" mass="42990">MTEFIYSANEKIPNRFFRYSFGVGRGGCGLDFTRYDEWKMVCDQYGWQPVRVEGDGRVFKVTLPDRELGLKRSGASYEKLMLLHRILEKMNHQGFVHTLPWELTPEGEPVVRTRTSCWYAVPWKEKGAGEVSARDVVMGLAHMHRFSEPVLKDYPELAGKTDERLIGKWEEKRQDLKSYQEQIRAREFPSPFDQSAEQIFKQLDQSLSFAIRGMKRYLESEDGAPPRYALCHIRIHPGNIVADQENFYFIDFDHAGVDSPVRDLALAVERLSDPSDPKNSPSALIQAYEEICPLRSKEKKLLGLYLSYPERLLKTLRIYYQDPKLLNDEPEAVSRLEQEMARYEKTKALVRRLWMNRKKGKTNKEKRR</sequence>
<accession>A0A8I1A831</accession>
<keyword evidence="3" id="KW-1185">Reference proteome</keyword>
<proteinExistence type="predicted"/>
<name>A0A8I1A831_THEIN</name>
<organism evidence="2 3">
    <name type="scientific">Thermoactinomyces intermedius</name>
    <dbReference type="NCBI Taxonomy" id="2024"/>
    <lineage>
        <taxon>Bacteria</taxon>
        <taxon>Bacillati</taxon>
        <taxon>Bacillota</taxon>
        <taxon>Bacilli</taxon>
        <taxon>Bacillales</taxon>
        <taxon>Thermoactinomycetaceae</taxon>
        <taxon>Thermoactinomyces</taxon>
    </lineage>
</organism>
<comment type="caution">
    <text evidence="2">The sequence shown here is derived from an EMBL/GenBank/DDBJ whole genome shotgun (WGS) entry which is preliminary data.</text>
</comment>
<evidence type="ECO:0000313" key="3">
    <source>
        <dbReference type="Proteomes" id="UP000633619"/>
    </source>
</evidence>
<dbReference type="GO" id="GO:0016740">
    <property type="term" value="F:transferase activity"/>
    <property type="evidence" value="ECO:0007669"/>
    <property type="project" value="UniProtKB-KW"/>
</dbReference>
<reference evidence="2 3" key="1">
    <citation type="submission" date="2020-12" db="EMBL/GenBank/DDBJ databases">
        <title>WGS of Thermoactinomyces spp.</title>
        <authorList>
            <person name="Cheng K."/>
        </authorList>
    </citation>
    <scope>NUCLEOTIDE SEQUENCE [LARGE SCALE GENOMIC DNA]</scope>
    <source>
        <strain evidence="3">CICC 10671\DSM 43846</strain>
    </source>
</reference>
<dbReference type="GO" id="GO:0042601">
    <property type="term" value="C:endospore-forming forespore"/>
    <property type="evidence" value="ECO:0007669"/>
    <property type="project" value="TreeGrafter"/>
</dbReference>
<dbReference type="Pfam" id="PF01636">
    <property type="entry name" value="APH"/>
    <property type="match status" value="1"/>
</dbReference>
<dbReference type="InterPro" id="IPR047175">
    <property type="entry name" value="CotS-like"/>
</dbReference>
<feature type="domain" description="Aminoglycoside phosphotransferase" evidence="1">
    <location>
        <begin position="48"/>
        <end position="277"/>
    </location>
</feature>
<protein>
    <submittedName>
        <fullName evidence="2">Phosphotransferase</fullName>
    </submittedName>
</protein>
<keyword evidence="2" id="KW-0808">Transferase</keyword>
<dbReference type="Gene3D" id="3.30.200.20">
    <property type="entry name" value="Phosphorylase Kinase, domain 1"/>
    <property type="match status" value="1"/>
</dbReference>
<dbReference type="InterPro" id="IPR011009">
    <property type="entry name" value="Kinase-like_dom_sf"/>
</dbReference>
<gene>
    <name evidence="2" type="ORF">I8U20_04280</name>
</gene>
<dbReference type="PANTHER" id="PTHR39179:SF3">
    <property type="entry name" value="COTS-RELATED PROTEIN"/>
    <property type="match status" value="1"/>
</dbReference>
<dbReference type="SUPFAM" id="SSF56112">
    <property type="entry name" value="Protein kinase-like (PK-like)"/>
    <property type="match status" value="1"/>
</dbReference>
<dbReference type="Gene3D" id="3.90.1200.10">
    <property type="match status" value="1"/>
</dbReference>
<dbReference type="AlphaFoldDB" id="A0A8I1A831"/>
<dbReference type="PANTHER" id="PTHR39179">
    <property type="entry name" value="SPORE COAT PROTEIN I"/>
    <property type="match status" value="1"/>
</dbReference>
<dbReference type="RefSeq" id="WP_181731783.1">
    <property type="nucleotide sequence ID" value="NZ_JACEIR010000003.1"/>
</dbReference>